<feature type="transmembrane region" description="Helical" evidence="10">
    <location>
        <begin position="12"/>
        <end position="35"/>
    </location>
</feature>
<keyword evidence="8" id="KW-0811">Translocation</keyword>
<accession>A0A1M6R8T3</accession>
<dbReference type="PRINTS" id="PR01853">
    <property type="entry name" value="YAJCTRNLCASE"/>
</dbReference>
<reference evidence="11 12" key="1">
    <citation type="submission" date="2016-11" db="EMBL/GenBank/DDBJ databases">
        <authorList>
            <person name="Jaros S."/>
            <person name="Januszkiewicz K."/>
            <person name="Wedrychowicz H."/>
        </authorList>
    </citation>
    <scope>NUCLEOTIDE SEQUENCE [LARGE SCALE GENOMIC DNA]</scope>
    <source>
        <strain evidence="11 12">DSM 15929</strain>
    </source>
</reference>
<dbReference type="STRING" id="1121322.SAMN02745136_02186"/>
<dbReference type="EMBL" id="FRAC01000010">
    <property type="protein sequence ID" value="SHK28707.1"/>
    <property type="molecule type" value="Genomic_DNA"/>
</dbReference>
<comment type="subcellular location">
    <subcellularLocation>
        <location evidence="1">Cell membrane</location>
        <topology evidence="1">Single-pass membrane protein</topology>
    </subcellularLocation>
</comment>
<dbReference type="PANTHER" id="PTHR33909:SF1">
    <property type="entry name" value="SEC TRANSLOCON ACCESSORY COMPLEX SUBUNIT YAJC"/>
    <property type="match status" value="1"/>
</dbReference>
<evidence type="ECO:0000256" key="10">
    <source>
        <dbReference type="SAM" id="Phobius"/>
    </source>
</evidence>
<dbReference type="NCBIfam" id="TIGR00739">
    <property type="entry name" value="yajC"/>
    <property type="match status" value="1"/>
</dbReference>
<organism evidence="11 12">
    <name type="scientific">Anaerocolumna jejuensis DSM 15929</name>
    <dbReference type="NCBI Taxonomy" id="1121322"/>
    <lineage>
        <taxon>Bacteria</taxon>
        <taxon>Bacillati</taxon>
        <taxon>Bacillota</taxon>
        <taxon>Clostridia</taxon>
        <taxon>Lachnospirales</taxon>
        <taxon>Lachnospiraceae</taxon>
        <taxon>Anaerocolumna</taxon>
    </lineage>
</organism>
<dbReference type="Proteomes" id="UP000184386">
    <property type="component" value="Unassembled WGS sequence"/>
</dbReference>
<evidence type="ECO:0000256" key="7">
    <source>
        <dbReference type="ARBA" id="ARBA00022989"/>
    </source>
</evidence>
<proteinExistence type="inferred from homology"/>
<evidence type="ECO:0000256" key="1">
    <source>
        <dbReference type="ARBA" id="ARBA00004162"/>
    </source>
</evidence>
<dbReference type="SMART" id="SM01323">
    <property type="entry name" value="YajC"/>
    <property type="match status" value="1"/>
</dbReference>
<evidence type="ECO:0000256" key="2">
    <source>
        <dbReference type="ARBA" id="ARBA00006742"/>
    </source>
</evidence>
<dbReference type="Pfam" id="PF02699">
    <property type="entry name" value="YajC"/>
    <property type="match status" value="1"/>
</dbReference>
<comment type="similarity">
    <text evidence="2">Belongs to the YajC family.</text>
</comment>
<evidence type="ECO:0000256" key="8">
    <source>
        <dbReference type="ARBA" id="ARBA00023010"/>
    </source>
</evidence>
<keyword evidence="12" id="KW-1185">Reference proteome</keyword>
<dbReference type="GO" id="GO:0015031">
    <property type="term" value="P:protein transport"/>
    <property type="evidence" value="ECO:0007669"/>
    <property type="project" value="UniProtKB-KW"/>
</dbReference>
<name>A0A1M6R8T3_9FIRM</name>
<evidence type="ECO:0000256" key="4">
    <source>
        <dbReference type="ARBA" id="ARBA00022475"/>
    </source>
</evidence>
<dbReference type="GO" id="GO:0005886">
    <property type="term" value="C:plasma membrane"/>
    <property type="evidence" value="ECO:0007669"/>
    <property type="project" value="UniProtKB-SubCell"/>
</dbReference>
<dbReference type="InterPro" id="IPR003849">
    <property type="entry name" value="Preprotein_translocase_YajC"/>
</dbReference>
<evidence type="ECO:0000256" key="6">
    <source>
        <dbReference type="ARBA" id="ARBA00022927"/>
    </source>
</evidence>
<keyword evidence="5 10" id="KW-0812">Transmembrane</keyword>
<evidence type="ECO:0000256" key="9">
    <source>
        <dbReference type="ARBA" id="ARBA00023136"/>
    </source>
</evidence>
<protein>
    <submittedName>
        <fullName evidence="11">Protein translocase subunit yajC</fullName>
    </submittedName>
</protein>
<evidence type="ECO:0000313" key="12">
    <source>
        <dbReference type="Proteomes" id="UP000184386"/>
    </source>
</evidence>
<keyword evidence="6" id="KW-0653">Protein transport</keyword>
<gene>
    <name evidence="11" type="ORF">SAMN02745136_02186</name>
</gene>
<evidence type="ECO:0000256" key="5">
    <source>
        <dbReference type="ARBA" id="ARBA00022692"/>
    </source>
</evidence>
<keyword evidence="7 10" id="KW-1133">Transmembrane helix</keyword>
<evidence type="ECO:0000313" key="11">
    <source>
        <dbReference type="EMBL" id="SHK28707.1"/>
    </source>
</evidence>
<keyword evidence="4" id="KW-1003">Cell membrane</keyword>
<dbReference type="AlphaFoldDB" id="A0A1M6R8T3"/>
<dbReference type="RefSeq" id="WP_170866634.1">
    <property type="nucleotide sequence ID" value="NZ_FRAC01000010.1"/>
</dbReference>
<evidence type="ECO:0000256" key="3">
    <source>
        <dbReference type="ARBA" id="ARBA00022448"/>
    </source>
</evidence>
<dbReference type="PANTHER" id="PTHR33909">
    <property type="entry name" value="SEC TRANSLOCON ACCESSORY COMPLEX SUBUNIT YAJC"/>
    <property type="match status" value="1"/>
</dbReference>
<keyword evidence="9 10" id="KW-0472">Membrane</keyword>
<sequence length="112" mass="12292">MQFGILTGGAQGAMPLATLVMWIVVMVGIFYFMAIRPQKKQQKKMDAMMSTLENGDSVLTSGGFFGVVIDVMEDVVIVEFGNNKNCRIPMKKTAIAEIEKPQSAITAKETKE</sequence>
<keyword evidence="3" id="KW-0813">Transport</keyword>